<feature type="compositionally biased region" description="Low complexity" evidence="12">
    <location>
        <begin position="324"/>
        <end position="335"/>
    </location>
</feature>
<dbReference type="PANTHER" id="PTHR45768:SF18">
    <property type="entry name" value="RING-H2 FINGER PROTEIN ATL47-RELATED"/>
    <property type="match status" value="1"/>
</dbReference>
<evidence type="ECO:0000256" key="7">
    <source>
        <dbReference type="ARBA" id="ARBA00022786"/>
    </source>
</evidence>
<dbReference type="STRING" id="2656787.A0A370U3N9"/>
<keyword evidence="5" id="KW-0479">Metal-binding</keyword>
<feature type="domain" description="RING-type" evidence="14">
    <location>
        <begin position="376"/>
        <end position="419"/>
    </location>
</feature>
<dbReference type="PANTHER" id="PTHR45768">
    <property type="entry name" value="E3 UBIQUITIN-PROTEIN LIGASE RNF13-LIKE"/>
    <property type="match status" value="1"/>
</dbReference>
<feature type="region of interest" description="Disordered" evidence="12">
    <location>
        <begin position="488"/>
        <end position="558"/>
    </location>
</feature>
<evidence type="ECO:0000256" key="9">
    <source>
        <dbReference type="ARBA" id="ARBA00022989"/>
    </source>
</evidence>
<evidence type="ECO:0000313" key="15">
    <source>
        <dbReference type="EMBL" id="RDL42389.1"/>
    </source>
</evidence>
<keyword evidence="16" id="KW-1185">Reference proteome</keyword>
<evidence type="ECO:0000256" key="13">
    <source>
        <dbReference type="SAM" id="Phobius"/>
    </source>
</evidence>
<dbReference type="GO" id="GO:0016020">
    <property type="term" value="C:membrane"/>
    <property type="evidence" value="ECO:0007669"/>
    <property type="project" value="UniProtKB-SubCell"/>
</dbReference>
<evidence type="ECO:0000256" key="5">
    <source>
        <dbReference type="ARBA" id="ARBA00022723"/>
    </source>
</evidence>
<keyword evidence="6 11" id="KW-0863">Zinc-finger</keyword>
<comment type="pathway">
    <text evidence="2">Protein modification; protein ubiquitination.</text>
</comment>
<dbReference type="GO" id="GO:0008270">
    <property type="term" value="F:zinc ion binding"/>
    <property type="evidence" value="ECO:0007669"/>
    <property type="project" value="UniProtKB-KW"/>
</dbReference>
<evidence type="ECO:0000256" key="2">
    <source>
        <dbReference type="ARBA" id="ARBA00004906"/>
    </source>
</evidence>
<protein>
    <recommendedName>
        <fullName evidence="14">RING-type domain-containing protein</fullName>
    </recommendedName>
</protein>
<keyword evidence="7" id="KW-0833">Ubl conjugation pathway</keyword>
<dbReference type="Proteomes" id="UP000254866">
    <property type="component" value="Unassembled WGS sequence"/>
</dbReference>
<reference evidence="15 16" key="1">
    <citation type="journal article" date="2018" name="IMA Fungus">
        <title>IMA Genome-F 9: Draft genome sequence of Annulohypoxylon stygium, Aspergillus mulundensis, Berkeleyomyces basicola (syn. Thielaviopsis basicola), Ceratocystis smalleyi, two Cercospora beticola strains, Coleophoma cylindrospora, Fusarium fracticaudum, Phialophora cf. hyalina, and Morchella septimelata.</title>
        <authorList>
            <person name="Wingfield B.D."/>
            <person name="Bills G.F."/>
            <person name="Dong Y."/>
            <person name="Huang W."/>
            <person name="Nel W.J."/>
            <person name="Swalarsk-Parry B.S."/>
            <person name="Vaghefi N."/>
            <person name="Wilken P.M."/>
            <person name="An Z."/>
            <person name="de Beer Z.W."/>
            <person name="De Vos L."/>
            <person name="Chen L."/>
            <person name="Duong T.A."/>
            <person name="Gao Y."/>
            <person name="Hammerbacher A."/>
            <person name="Kikkert J.R."/>
            <person name="Li Y."/>
            <person name="Li H."/>
            <person name="Li K."/>
            <person name="Li Q."/>
            <person name="Liu X."/>
            <person name="Ma X."/>
            <person name="Naidoo K."/>
            <person name="Pethybridge S.J."/>
            <person name="Sun J."/>
            <person name="Steenkamp E.T."/>
            <person name="van der Nest M.A."/>
            <person name="van Wyk S."/>
            <person name="Wingfield M.J."/>
            <person name="Xiong C."/>
            <person name="Yue Q."/>
            <person name="Zhang X."/>
        </authorList>
    </citation>
    <scope>NUCLEOTIDE SEQUENCE [LARGE SCALE GENOMIC DNA]</scope>
    <source>
        <strain evidence="15 16">BP 5553</strain>
    </source>
</reference>
<dbReference type="PROSITE" id="PS50089">
    <property type="entry name" value="ZF_RING_2"/>
    <property type="match status" value="1"/>
</dbReference>
<dbReference type="SMART" id="SM00184">
    <property type="entry name" value="RING"/>
    <property type="match status" value="1"/>
</dbReference>
<evidence type="ECO:0000313" key="16">
    <source>
        <dbReference type="Proteomes" id="UP000254866"/>
    </source>
</evidence>
<dbReference type="Pfam" id="PF13639">
    <property type="entry name" value="zf-RING_2"/>
    <property type="match status" value="1"/>
</dbReference>
<evidence type="ECO:0000256" key="10">
    <source>
        <dbReference type="ARBA" id="ARBA00023136"/>
    </source>
</evidence>
<dbReference type="OrthoDB" id="21204at2759"/>
<organism evidence="15 16">
    <name type="scientific">Venustampulla echinocandica</name>
    <dbReference type="NCBI Taxonomy" id="2656787"/>
    <lineage>
        <taxon>Eukaryota</taxon>
        <taxon>Fungi</taxon>
        <taxon>Dikarya</taxon>
        <taxon>Ascomycota</taxon>
        <taxon>Pezizomycotina</taxon>
        <taxon>Leotiomycetes</taxon>
        <taxon>Helotiales</taxon>
        <taxon>Pleuroascaceae</taxon>
        <taxon>Venustampulla</taxon>
    </lineage>
</organism>
<sequence>MAANEIQTYALLFPQRNSGTADQDTDTDTDTDAGSLFAQLSPDVSFYQDLQDGLQTLSTQNTDRSGVISGFLYVPDLDLDDACYDVAESYVPANVTRQANLPHTDFTLVAIAPWISVDCAHAYLDAARFDPNRGFIFYLPDNSTDRPPPPSSAVWDLHDGGAWKKKYQFPVYAIPGNSGQQLLLQLSLYSGNVTSIPYGHEIVELPGVDPRDYVRLYTEIDATGTSTFPQFWVLILVVLAVLLIVLAFTSACMHLIQRNRRRSLRRRVISGEVNLEALGIKALTVPQSLIDKLPQFTYSDKGESPHASAQQDKRPSGTPLFDRSSSSAGFTSHASGALDTDSGVVLPSEPTVGAVQIPGAVAMFPHRFLPYTQPTCAICLDDFRSEVTHIRELPCGHIFHPSCIDSFLSTNSSLCPMCKKSVLPVGYCPAKITNGMVQRERNLRRLRSRVRFNGGDAPTVIGNAWNQVKYFGSQLRYTTTMTLFRSRELPETTDSRSIPMANAMPARPNESVLGNEVSQTSRPAQPEPGTLEIRDLGAQENQLQDFDPYNEGQRSKCK</sequence>
<evidence type="ECO:0000256" key="1">
    <source>
        <dbReference type="ARBA" id="ARBA00004167"/>
    </source>
</evidence>
<dbReference type="GO" id="GO:0016740">
    <property type="term" value="F:transferase activity"/>
    <property type="evidence" value="ECO:0007669"/>
    <property type="project" value="UniProtKB-KW"/>
</dbReference>
<evidence type="ECO:0000256" key="12">
    <source>
        <dbReference type="SAM" id="MobiDB-lite"/>
    </source>
</evidence>
<dbReference type="Gene3D" id="3.30.40.10">
    <property type="entry name" value="Zinc/RING finger domain, C3HC4 (zinc finger)"/>
    <property type="match status" value="1"/>
</dbReference>
<evidence type="ECO:0000256" key="3">
    <source>
        <dbReference type="ARBA" id="ARBA00022679"/>
    </source>
</evidence>
<keyword evidence="9 13" id="KW-1133">Transmembrane helix</keyword>
<name>A0A370U3N9_9HELO</name>
<dbReference type="SUPFAM" id="SSF57850">
    <property type="entry name" value="RING/U-box"/>
    <property type="match status" value="1"/>
</dbReference>
<evidence type="ECO:0000256" key="11">
    <source>
        <dbReference type="PROSITE-ProRule" id="PRU00175"/>
    </source>
</evidence>
<dbReference type="GeneID" id="43595217"/>
<dbReference type="AlphaFoldDB" id="A0A370U3N9"/>
<keyword evidence="3" id="KW-0808">Transferase</keyword>
<dbReference type="EMBL" id="NPIC01000001">
    <property type="protein sequence ID" value="RDL42389.1"/>
    <property type="molecule type" value="Genomic_DNA"/>
</dbReference>
<dbReference type="CDD" id="cd16473">
    <property type="entry name" value="RING-H2_RNF103"/>
    <property type="match status" value="1"/>
</dbReference>
<feature type="region of interest" description="Disordered" evidence="12">
    <location>
        <begin position="300"/>
        <end position="335"/>
    </location>
</feature>
<accession>A0A370U3N9</accession>
<dbReference type="RefSeq" id="XP_031875045.1">
    <property type="nucleotide sequence ID" value="XM_032010991.1"/>
</dbReference>
<evidence type="ECO:0000259" key="14">
    <source>
        <dbReference type="PROSITE" id="PS50089"/>
    </source>
</evidence>
<keyword evidence="4 13" id="KW-0812">Transmembrane</keyword>
<dbReference type="InterPro" id="IPR001841">
    <property type="entry name" value="Znf_RING"/>
</dbReference>
<feature type="transmembrane region" description="Helical" evidence="13">
    <location>
        <begin position="231"/>
        <end position="256"/>
    </location>
</feature>
<evidence type="ECO:0000256" key="6">
    <source>
        <dbReference type="ARBA" id="ARBA00022771"/>
    </source>
</evidence>
<proteinExistence type="predicted"/>
<keyword evidence="8" id="KW-0862">Zinc</keyword>
<comment type="subcellular location">
    <subcellularLocation>
        <location evidence="1">Membrane</location>
        <topology evidence="1">Single-pass membrane protein</topology>
    </subcellularLocation>
</comment>
<keyword evidence="10 13" id="KW-0472">Membrane</keyword>
<evidence type="ECO:0000256" key="4">
    <source>
        <dbReference type="ARBA" id="ARBA00022692"/>
    </source>
</evidence>
<evidence type="ECO:0000256" key="8">
    <source>
        <dbReference type="ARBA" id="ARBA00022833"/>
    </source>
</evidence>
<dbReference type="InterPro" id="IPR013083">
    <property type="entry name" value="Znf_RING/FYVE/PHD"/>
</dbReference>
<comment type="caution">
    <text evidence="15">The sequence shown here is derived from an EMBL/GenBank/DDBJ whole genome shotgun (WGS) entry which is preliminary data.</text>
</comment>
<gene>
    <name evidence="15" type="ORF">BP5553_02368</name>
</gene>